<dbReference type="GO" id="GO:0005737">
    <property type="term" value="C:cytoplasm"/>
    <property type="evidence" value="ECO:0007669"/>
    <property type="project" value="TreeGrafter"/>
</dbReference>
<evidence type="ECO:0000313" key="5">
    <source>
        <dbReference type="Proteomes" id="UP000694402"/>
    </source>
</evidence>
<name>A0A8C8J703_ONCTS</name>
<comment type="similarity">
    <text evidence="1">Belongs to the SPATA2 family.</text>
</comment>
<evidence type="ECO:0000256" key="1">
    <source>
        <dbReference type="ARBA" id="ARBA00038142"/>
    </source>
</evidence>
<reference evidence="4" key="1">
    <citation type="submission" date="2025-08" db="UniProtKB">
        <authorList>
            <consortium name="Ensembl"/>
        </authorList>
    </citation>
    <scope>IDENTIFICATION</scope>
</reference>
<protein>
    <recommendedName>
        <fullName evidence="3">Spermatogenesis-associated protein 2 PUB-like domain-containing protein</fullName>
    </recommendedName>
</protein>
<dbReference type="Pfam" id="PF21388">
    <property type="entry name" value="SPATA2_PUB-like"/>
    <property type="match status" value="1"/>
</dbReference>
<dbReference type="AlphaFoldDB" id="A0A8C8J703"/>
<feature type="region of interest" description="Disordered" evidence="2">
    <location>
        <begin position="297"/>
        <end position="340"/>
    </location>
</feature>
<dbReference type="InterPro" id="IPR048839">
    <property type="entry name" value="SPATA2_PUB-like"/>
</dbReference>
<dbReference type="Proteomes" id="UP000694402">
    <property type="component" value="Unassembled WGS sequence"/>
</dbReference>
<accession>A0A8C8J703</accession>
<dbReference type="PANTHER" id="PTHR15326">
    <property type="entry name" value="SPERMATOGENESIS-ASSOCIATED PROTEIN 2/TAMOZHENNIC"/>
    <property type="match status" value="1"/>
</dbReference>
<proteinExistence type="inferred from homology"/>
<feature type="compositionally biased region" description="Polar residues" evidence="2">
    <location>
        <begin position="297"/>
        <end position="306"/>
    </location>
</feature>
<feature type="compositionally biased region" description="Low complexity" evidence="2">
    <location>
        <begin position="397"/>
        <end position="408"/>
    </location>
</feature>
<keyword evidence="5" id="KW-1185">Reference proteome</keyword>
<gene>
    <name evidence="4" type="primary">SPATA2L</name>
</gene>
<dbReference type="PANTHER" id="PTHR15326:SF7">
    <property type="entry name" value="SPERMATOGENESIS-ASSOCIATED PROTEIN 2-LIKE PROTEIN"/>
    <property type="match status" value="1"/>
</dbReference>
<feature type="domain" description="Spermatogenesis-associated protein 2 PUB-like" evidence="3">
    <location>
        <begin position="77"/>
        <end position="212"/>
    </location>
</feature>
<dbReference type="GeneTree" id="ENSGT00530000063956"/>
<organism evidence="4 5">
    <name type="scientific">Oncorhynchus tshawytscha</name>
    <name type="common">Chinook salmon</name>
    <name type="synonym">Salmo tshawytscha</name>
    <dbReference type="NCBI Taxonomy" id="74940"/>
    <lineage>
        <taxon>Eukaryota</taxon>
        <taxon>Metazoa</taxon>
        <taxon>Chordata</taxon>
        <taxon>Craniata</taxon>
        <taxon>Vertebrata</taxon>
        <taxon>Euteleostomi</taxon>
        <taxon>Actinopterygii</taxon>
        <taxon>Neopterygii</taxon>
        <taxon>Teleostei</taxon>
        <taxon>Protacanthopterygii</taxon>
        <taxon>Salmoniformes</taxon>
        <taxon>Salmonidae</taxon>
        <taxon>Salmoninae</taxon>
        <taxon>Oncorhynchus</taxon>
    </lineage>
</organism>
<evidence type="ECO:0000259" key="3">
    <source>
        <dbReference type="Pfam" id="PF21388"/>
    </source>
</evidence>
<evidence type="ECO:0000313" key="4">
    <source>
        <dbReference type="Ensembl" id="ENSOTSP00005090175.2"/>
    </source>
</evidence>
<sequence length="531" mass="59399">MTEGYGTILLGCKSEMTVPGKKARDLVELYRVSLEHRIEQGDWNLVCRDEELIKKVEGLLMGDCAQDTHSLGLDPLSIMEDSLQTAQGVGLKGLARAFEVLELASLNLYLCPWRKEYRVVKMFSGMFTHYIKPALSMQQVADLFGLLGYQASEARLCEELRLCSPALPVDTLLRLSCAFFTARCECRLLLSAIVPQGRRVEWELNLVQERQKGHSLQIALDNSKRRLETIPQEGDFLESSTIEADLDLYTDDEFNGHKEVGLVRDPLYSPRRVYTRGLSSQRENICVSSLNCQLTPSLAPTRNTPTHKQRESPNKELAMSGSDKGDSQLLSAKASGNAHPVSPGGSQFCIECYPSPCIRHCKNCNTLRSLNCPILERCKDEGREVKHIDGEVLQEQRGSSGLSPRLGSPGEGGVPLYEDKREFCPPLDVFEAGSLTPQPIPFHDCCNTANPDPEVTCLTCKVFHKRACKMLEMCQRKHKMLMLDVCSSGLGCTRPPCKLCRYCSVVYCKDCWYRTPLQCVCGYPFDESSEV</sequence>
<reference evidence="4" key="2">
    <citation type="submission" date="2025-09" db="UniProtKB">
        <authorList>
            <consortium name="Ensembl"/>
        </authorList>
    </citation>
    <scope>IDENTIFICATION</scope>
</reference>
<feature type="region of interest" description="Disordered" evidence="2">
    <location>
        <begin position="392"/>
        <end position="411"/>
    </location>
</feature>
<evidence type="ECO:0000256" key="2">
    <source>
        <dbReference type="SAM" id="MobiDB-lite"/>
    </source>
</evidence>
<dbReference type="Gene3D" id="1.20.58.2190">
    <property type="match status" value="1"/>
</dbReference>
<dbReference type="Ensembl" id="ENSOTST00005097875.2">
    <property type="protein sequence ID" value="ENSOTSP00005090175.2"/>
    <property type="gene ID" value="ENSOTSG00005042370.2"/>
</dbReference>